<evidence type="ECO:0000313" key="2">
    <source>
        <dbReference type="EMBL" id="EGP91068.1"/>
    </source>
</evidence>
<sequence>MNDQVSPSHYTPIAGPFGLTAFVSGTRRSIWECATCQGPISIGCRALEHVDRCQALLANDKPCERMYSTRYGCSKHPYYEGHNPHMRKYLCRVPIKSYSTSNLMPKSRTPSPKRPSSPVETRTPPSGLRHVQMPGPNVPPAPPTTPQPGQPKLEAAFASEKAKESVMKTEVKADDKSASSCSSSQASFYSVPTISVVKPRVRLMGERET</sequence>
<dbReference type="InParanoid" id="F9WWC9"/>
<organism evidence="2 3">
    <name type="scientific">Zymoseptoria tritici (strain CBS 115943 / IPO323)</name>
    <name type="common">Speckled leaf blotch fungus</name>
    <name type="synonym">Septoria tritici</name>
    <dbReference type="NCBI Taxonomy" id="336722"/>
    <lineage>
        <taxon>Eukaryota</taxon>
        <taxon>Fungi</taxon>
        <taxon>Dikarya</taxon>
        <taxon>Ascomycota</taxon>
        <taxon>Pezizomycotina</taxon>
        <taxon>Dothideomycetes</taxon>
        <taxon>Dothideomycetidae</taxon>
        <taxon>Mycosphaerellales</taxon>
        <taxon>Mycosphaerellaceae</taxon>
        <taxon>Zymoseptoria</taxon>
    </lineage>
</organism>
<feature type="compositionally biased region" description="Low complexity" evidence="1">
    <location>
        <begin position="178"/>
        <end position="190"/>
    </location>
</feature>
<name>F9WWC9_ZYMTI</name>
<dbReference type="RefSeq" id="XP_003856092.1">
    <property type="nucleotide sequence ID" value="XM_003856044.1"/>
</dbReference>
<evidence type="ECO:0000313" key="3">
    <source>
        <dbReference type="Proteomes" id="UP000008062"/>
    </source>
</evidence>
<dbReference type="GeneID" id="13403124"/>
<feature type="compositionally biased region" description="Basic and acidic residues" evidence="1">
    <location>
        <begin position="160"/>
        <end position="177"/>
    </location>
</feature>
<accession>F9WWC9</accession>
<protein>
    <submittedName>
        <fullName evidence="2">Uncharacterized protein</fullName>
    </submittedName>
</protein>
<dbReference type="Proteomes" id="UP000008062">
    <property type="component" value="Chromosome 1"/>
</dbReference>
<dbReference type="AlphaFoldDB" id="F9WWC9"/>
<feature type="compositionally biased region" description="Low complexity" evidence="1">
    <location>
        <begin position="105"/>
        <end position="118"/>
    </location>
</feature>
<feature type="region of interest" description="Disordered" evidence="1">
    <location>
        <begin position="100"/>
        <end position="193"/>
    </location>
</feature>
<proteinExistence type="predicted"/>
<dbReference type="VEuPathDB" id="FungiDB:ZTRI_1.563"/>
<dbReference type="OrthoDB" id="10342355at2759"/>
<keyword evidence="3" id="KW-1185">Reference proteome</keyword>
<reference evidence="2 3" key="1">
    <citation type="journal article" date="2011" name="PLoS Genet.">
        <title>Finished genome of the fungal wheat pathogen Mycosphaerella graminicola reveals dispensome structure, chromosome plasticity, and stealth pathogenesis.</title>
        <authorList>
            <person name="Goodwin S.B."/>
            <person name="Ben M'barek S."/>
            <person name="Dhillon B."/>
            <person name="Wittenberg A.H.J."/>
            <person name="Crane C.F."/>
            <person name="Hane J.K."/>
            <person name="Foster A.J."/>
            <person name="Van der Lee T.A.J."/>
            <person name="Grimwood J."/>
            <person name="Aerts A."/>
            <person name="Antoniw J."/>
            <person name="Bailey A."/>
            <person name="Bluhm B."/>
            <person name="Bowler J."/>
            <person name="Bristow J."/>
            <person name="van der Burgt A."/>
            <person name="Canto-Canche B."/>
            <person name="Churchill A.C.L."/>
            <person name="Conde-Ferraez L."/>
            <person name="Cools H.J."/>
            <person name="Coutinho P.M."/>
            <person name="Csukai M."/>
            <person name="Dehal P."/>
            <person name="De Wit P."/>
            <person name="Donzelli B."/>
            <person name="van de Geest H.C."/>
            <person name="van Ham R.C.H.J."/>
            <person name="Hammond-Kosack K.E."/>
            <person name="Henrissat B."/>
            <person name="Kilian A."/>
            <person name="Kobayashi A.K."/>
            <person name="Koopmann E."/>
            <person name="Kourmpetis Y."/>
            <person name="Kuzniar A."/>
            <person name="Lindquist E."/>
            <person name="Lombard V."/>
            <person name="Maliepaard C."/>
            <person name="Martins N."/>
            <person name="Mehrabi R."/>
            <person name="Nap J.P.H."/>
            <person name="Ponomarenko A."/>
            <person name="Rudd J.J."/>
            <person name="Salamov A."/>
            <person name="Schmutz J."/>
            <person name="Schouten H.J."/>
            <person name="Shapiro H."/>
            <person name="Stergiopoulos I."/>
            <person name="Torriani S.F.F."/>
            <person name="Tu H."/>
            <person name="de Vries R.P."/>
            <person name="Waalwijk C."/>
            <person name="Ware S.B."/>
            <person name="Wiebenga A."/>
            <person name="Zwiers L.-H."/>
            <person name="Oliver R.P."/>
            <person name="Grigoriev I.V."/>
            <person name="Kema G.H.J."/>
        </authorList>
    </citation>
    <scope>NUCLEOTIDE SEQUENCE [LARGE SCALE GENOMIC DNA]</scope>
    <source>
        <strain evidence="3">CBS 115943 / IPO323</strain>
    </source>
</reference>
<feature type="compositionally biased region" description="Low complexity" evidence="1">
    <location>
        <begin position="150"/>
        <end position="159"/>
    </location>
</feature>
<dbReference type="EMBL" id="CM001196">
    <property type="protein sequence ID" value="EGP91068.1"/>
    <property type="molecule type" value="Genomic_DNA"/>
</dbReference>
<dbReference type="KEGG" id="ztr:MYCGRDRAFT_89063"/>
<feature type="compositionally biased region" description="Pro residues" evidence="1">
    <location>
        <begin position="136"/>
        <end position="149"/>
    </location>
</feature>
<evidence type="ECO:0000256" key="1">
    <source>
        <dbReference type="SAM" id="MobiDB-lite"/>
    </source>
</evidence>
<gene>
    <name evidence="2" type="ORF">MYCGRDRAFT_89063</name>
</gene>
<dbReference type="HOGENOM" id="CLU_1316331_0_0_1"/>